<dbReference type="Pfam" id="PF07681">
    <property type="entry name" value="DoxX"/>
    <property type="match status" value="1"/>
</dbReference>
<reference evidence="6 7" key="1">
    <citation type="submission" date="2020-09" db="EMBL/GenBank/DDBJ databases">
        <title>Paenibacillus sp. CAU 1523 isolated from sand of Haeundae Beach.</title>
        <authorList>
            <person name="Kim W."/>
        </authorList>
    </citation>
    <scope>NUCLEOTIDE SEQUENCE [LARGE SCALE GENOMIC DNA]</scope>
    <source>
        <strain evidence="6 7">CAU 1523</strain>
    </source>
</reference>
<comment type="subcellular location">
    <subcellularLocation>
        <location evidence="1">Membrane</location>
        <topology evidence="1">Multi-pass membrane protein</topology>
    </subcellularLocation>
</comment>
<dbReference type="EMBL" id="JACYTN010000008">
    <property type="protein sequence ID" value="MBD8499118.1"/>
    <property type="molecule type" value="Genomic_DNA"/>
</dbReference>
<proteinExistence type="predicted"/>
<comment type="caution">
    <text evidence="6">The sequence shown here is derived from an EMBL/GenBank/DDBJ whole genome shotgun (WGS) entry which is preliminary data.</text>
</comment>
<evidence type="ECO:0000256" key="2">
    <source>
        <dbReference type="ARBA" id="ARBA00022692"/>
    </source>
</evidence>
<keyword evidence="7" id="KW-1185">Reference proteome</keyword>
<feature type="transmembrane region" description="Helical" evidence="5">
    <location>
        <begin position="112"/>
        <end position="135"/>
    </location>
</feature>
<dbReference type="PANTHER" id="PTHR39157:SF1">
    <property type="entry name" value="DOXX FAMILY PROTEIN"/>
    <property type="match status" value="1"/>
</dbReference>
<accession>A0ABR9AZJ4</accession>
<dbReference type="InterPro" id="IPR032808">
    <property type="entry name" value="DoxX"/>
</dbReference>
<dbReference type="PANTHER" id="PTHR39157">
    <property type="entry name" value="INTEGRAL MEMBRANE PROTEIN-RELATED"/>
    <property type="match status" value="1"/>
</dbReference>
<dbReference type="Proteomes" id="UP000634529">
    <property type="component" value="Unassembled WGS sequence"/>
</dbReference>
<evidence type="ECO:0000313" key="7">
    <source>
        <dbReference type="Proteomes" id="UP000634529"/>
    </source>
</evidence>
<sequence length="165" mass="18145">MMIDFLRTNPIVKWVLLFVRVYVGWKWLSAGIKKYQSGSFDSSGLLKGAIANANSERPTIPDWWGGFLESFALPNVDLFNFIVPLGEVLVGIGLIVGLFTRTAIFFGLFMNFAFVLSGAVSANPVMIILSLFVLVSLHESGKVGVDGILRKKQITLFKRGQTSAV</sequence>
<evidence type="ECO:0000313" key="6">
    <source>
        <dbReference type="EMBL" id="MBD8499118.1"/>
    </source>
</evidence>
<evidence type="ECO:0000256" key="5">
    <source>
        <dbReference type="SAM" id="Phobius"/>
    </source>
</evidence>
<keyword evidence="2 5" id="KW-0812">Transmembrane</keyword>
<name>A0ABR9AZJ4_9BACL</name>
<feature type="transmembrane region" description="Helical" evidence="5">
    <location>
        <begin position="78"/>
        <end position="100"/>
    </location>
</feature>
<evidence type="ECO:0000256" key="1">
    <source>
        <dbReference type="ARBA" id="ARBA00004141"/>
    </source>
</evidence>
<gene>
    <name evidence="6" type="ORF">IFO66_12460</name>
</gene>
<organism evidence="6 7">
    <name type="scientific">Paenibacillus arenosi</name>
    <dbReference type="NCBI Taxonomy" id="2774142"/>
    <lineage>
        <taxon>Bacteria</taxon>
        <taxon>Bacillati</taxon>
        <taxon>Bacillota</taxon>
        <taxon>Bacilli</taxon>
        <taxon>Bacillales</taxon>
        <taxon>Paenibacillaceae</taxon>
        <taxon>Paenibacillus</taxon>
    </lineage>
</organism>
<evidence type="ECO:0000256" key="3">
    <source>
        <dbReference type="ARBA" id="ARBA00022989"/>
    </source>
</evidence>
<keyword evidence="4 5" id="KW-0472">Membrane</keyword>
<protein>
    <submittedName>
        <fullName evidence="6">DoxX family membrane protein</fullName>
    </submittedName>
</protein>
<dbReference type="RefSeq" id="WP_192025529.1">
    <property type="nucleotide sequence ID" value="NZ_JACYTN010000008.1"/>
</dbReference>
<evidence type="ECO:0000256" key="4">
    <source>
        <dbReference type="ARBA" id="ARBA00023136"/>
    </source>
</evidence>
<keyword evidence="3 5" id="KW-1133">Transmembrane helix</keyword>